<dbReference type="Gene3D" id="2.60.40.1180">
    <property type="entry name" value="Golgi alpha-mannosidase II"/>
    <property type="match status" value="1"/>
</dbReference>
<evidence type="ECO:0000313" key="10">
    <source>
        <dbReference type="EMBL" id="KKB53598.1"/>
    </source>
</evidence>
<dbReference type="AlphaFoldDB" id="A0A0F5J786"/>
<evidence type="ECO:0000256" key="8">
    <source>
        <dbReference type="PIRSR" id="PIRSR000463-1"/>
    </source>
</evidence>
<dbReference type="PATRIC" id="fig|927665.4.peg.3228"/>
<keyword evidence="7" id="KW-0119">Carbohydrate metabolism</keyword>
<dbReference type="PANTHER" id="PTHR43651">
    <property type="entry name" value="1,4-ALPHA-GLUCAN-BRANCHING ENZYME"/>
    <property type="match status" value="1"/>
</dbReference>
<feature type="domain" description="Glycosyl hydrolase family 13 catalytic" evidence="9">
    <location>
        <begin position="150"/>
        <end position="554"/>
    </location>
</feature>
<dbReference type="CDD" id="cd02854">
    <property type="entry name" value="E_set_GBE_euk_N"/>
    <property type="match status" value="1"/>
</dbReference>
<dbReference type="InterPro" id="IPR013780">
    <property type="entry name" value="Glyco_hydro_b"/>
</dbReference>
<dbReference type="STRING" id="927665.HMPREF1535_03140"/>
<dbReference type="Gene3D" id="3.20.20.80">
    <property type="entry name" value="Glycosidases"/>
    <property type="match status" value="1"/>
</dbReference>
<comment type="catalytic activity">
    <reaction evidence="1">
        <text>Transfers a segment of a (1-&gt;4)-alpha-D-glucan chain to a primary hydroxy group in a similar glucan chain.</text>
        <dbReference type="EC" id="2.4.1.18"/>
    </reaction>
</comment>
<dbReference type="Pfam" id="PF00128">
    <property type="entry name" value="Alpha-amylase"/>
    <property type="match status" value="1"/>
</dbReference>
<dbReference type="GO" id="GO:0005978">
    <property type="term" value="P:glycogen biosynthetic process"/>
    <property type="evidence" value="ECO:0007669"/>
    <property type="project" value="InterPro"/>
</dbReference>
<dbReference type="SUPFAM" id="SSF51011">
    <property type="entry name" value="Glycosyl hydrolase domain"/>
    <property type="match status" value="1"/>
</dbReference>
<dbReference type="Pfam" id="PF02922">
    <property type="entry name" value="CBM_48"/>
    <property type="match status" value="1"/>
</dbReference>
<dbReference type="SUPFAM" id="SSF81296">
    <property type="entry name" value="E set domains"/>
    <property type="match status" value="1"/>
</dbReference>
<evidence type="ECO:0000256" key="5">
    <source>
        <dbReference type="ARBA" id="ARBA00022676"/>
    </source>
</evidence>
<dbReference type="InterPro" id="IPR006048">
    <property type="entry name" value="A-amylase/branching_C"/>
</dbReference>
<dbReference type="InterPro" id="IPR006047">
    <property type="entry name" value="GH13_cat_dom"/>
</dbReference>
<evidence type="ECO:0000256" key="7">
    <source>
        <dbReference type="ARBA" id="ARBA00023277"/>
    </source>
</evidence>
<name>A0A0F5J786_9BACT</name>
<dbReference type="Gene3D" id="2.60.40.10">
    <property type="entry name" value="Immunoglobulins"/>
    <property type="match status" value="1"/>
</dbReference>
<keyword evidence="6" id="KW-0808">Transferase</keyword>
<evidence type="ECO:0000256" key="2">
    <source>
        <dbReference type="ARBA" id="ARBA00002953"/>
    </source>
</evidence>
<feature type="active site" description="Nucleophile" evidence="8">
    <location>
        <position position="328"/>
    </location>
</feature>
<dbReference type="EMBL" id="AQHV01000014">
    <property type="protein sequence ID" value="KKB53598.1"/>
    <property type="molecule type" value="Genomic_DNA"/>
</dbReference>
<dbReference type="HOGENOM" id="CLU_011131_2_2_10"/>
<protein>
    <recommendedName>
        <fullName evidence="4">1,4-alpha-glucan branching enzyme</fullName>
        <ecNumber evidence="4">2.4.1.18</ecNumber>
    </recommendedName>
</protein>
<dbReference type="FunFam" id="2.60.40.1180:FF:000050">
    <property type="entry name" value="1,4-alpha-glucan branching enzyme"/>
    <property type="match status" value="1"/>
</dbReference>
<dbReference type="SUPFAM" id="SSF51445">
    <property type="entry name" value="(Trans)glycosidases"/>
    <property type="match status" value="1"/>
</dbReference>
<feature type="active site" description="Proton donor" evidence="8">
    <location>
        <position position="382"/>
    </location>
</feature>
<dbReference type="GO" id="GO:0003844">
    <property type="term" value="F:1,4-alpha-glucan branching enzyme activity"/>
    <property type="evidence" value="ECO:0007669"/>
    <property type="project" value="UniProtKB-EC"/>
</dbReference>
<keyword evidence="5" id="KW-0328">Glycosyltransferase</keyword>
<reference evidence="10 11" key="1">
    <citation type="submission" date="2013-04" db="EMBL/GenBank/DDBJ databases">
        <title>The Genome Sequence of Parabacteroides goldsteinii DSM 19448.</title>
        <authorList>
            <consortium name="The Broad Institute Genomics Platform"/>
            <person name="Earl A."/>
            <person name="Ward D."/>
            <person name="Feldgarden M."/>
            <person name="Gevers D."/>
            <person name="Martens E."/>
            <person name="Sakamoto M."/>
            <person name="Benno Y."/>
            <person name="Song Y."/>
            <person name="Liu C."/>
            <person name="Lee J."/>
            <person name="Bolanos M."/>
            <person name="Vaisanen M.L."/>
            <person name="Finegold S.M."/>
            <person name="Walker B."/>
            <person name="Young S."/>
            <person name="Zeng Q."/>
            <person name="Gargeya S."/>
            <person name="Fitzgerald M."/>
            <person name="Haas B."/>
            <person name="Abouelleil A."/>
            <person name="Allen A.W."/>
            <person name="Alvarado L."/>
            <person name="Arachchi H.M."/>
            <person name="Berlin A.M."/>
            <person name="Chapman S.B."/>
            <person name="Gainer-Dewar J."/>
            <person name="Goldberg J."/>
            <person name="Griggs A."/>
            <person name="Gujja S."/>
            <person name="Hansen M."/>
            <person name="Howarth C."/>
            <person name="Imamovic A."/>
            <person name="Ireland A."/>
            <person name="Larimer J."/>
            <person name="McCowan C."/>
            <person name="Murphy C."/>
            <person name="Pearson M."/>
            <person name="Poon T.W."/>
            <person name="Priest M."/>
            <person name="Roberts A."/>
            <person name="Saif S."/>
            <person name="Shea T."/>
            <person name="Sisk P."/>
            <person name="Sykes S."/>
            <person name="Wortman J."/>
            <person name="Nusbaum C."/>
            <person name="Birren B."/>
        </authorList>
    </citation>
    <scope>NUCLEOTIDE SEQUENCE [LARGE SCALE GENOMIC DNA]</scope>
    <source>
        <strain evidence="10 11">DSM 19448</strain>
    </source>
</reference>
<dbReference type="InterPro" id="IPR013783">
    <property type="entry name" value="Ig-like_fold"/>
</dbReference>
<dbReference type="SMART" id="SM00642">
    <property type="entry name" value="Aamy"/>
    <property type="match status" value="1"/>
</dbReference>
<dbReference type="Proteomes" id="UP000033047">
    <property type="component" value="Unassembled WGS sequence"/>
</dbReference>
<dbReference type="InterPro" id="IPR004193">
    <property type="entry name" value="Glyco_hydro_13_N"/>
</dbReference>
<evidence type="ECO:0000256" key="6">
    <source>
        <dbReference type="ARBA" id="ARBA00022679"/>
    </source>
</evidence>
<dbReference type="CDD" id="cd11321">
    <property type="entry name" value="AmyAc_bac_euk_BE"/>
    <property type="match status" value="1"/>
</dbReference>
<evidence type="ECO:0000259" key="9">
    <source>
        <dbReference type="SMART" id="SM00642"/>
    </source>
</evidence>
<dbReference type="PIRSF" id="PIRSF000463">
    <property type="entry name" value="GlgB"/>
    <property type="match status" value="1"/>
</dbReference>
<sequence>MESLNLIKNDPWLAPYKEAIEGRYQYVIDKEKSLTNNGKQTLAEMASGYLYFGLHKTNKGWVFREWAPNATAIYLIGTFNDWKKDERYKMRRLGYGVWEIALEEELLRHEDLFKLLVEWDGGSGERIPAWIRRVVQDEQTKIFSAQVWNPVKPYAFKNKRFKPDTAPLLIYECHIGMSTNEEKVGSYDEFRRNVLPRIAREGYNAIQIMAIQEHPYYGSFGYHVSSFFAASSRFGTPEELKQLIDDAHGMGIAVIMDIVHSHAVKNEVEGLGRFDGSYNQYFLSGTRREHPAWDSLCFDYGKNEVLHFLLSNCKFWLEEYKFDGFRFDGVTSMLYYSHGLGEAFCNYGDYFNGHQDGDAIAYLTLANKLIHEVNKNAITIAEEVSGMPGLAANYEDGGYGFDYRMAMNIPDYWIKTIKEKKDEDWHPSSIWWETTNRRADEKTISYAESHDQALVGDKTIIFRLIDADMYWHMQKDDHNAVVERGVALHKMIRLVTASTINGGYLNFMGNEFGHPEWIDFPREGNGWSHKYARRQWELVDNMDLKYHYLGDFDREMIELLRSVKNFQSTPIQKVWDSDGDQILAYMRKDLVFVFNFSPTKSYTDYGFLVPKGEYEVILNTDAPRFGGFGLADDSVRHFTQFDPLFKKDKKEWLKLYIPARSAVVLRKVKIKK</sequence>
<evidence type="ECO:0000313" key="11">
    <source>
        <dbReference type="Proteomes" id="UP000033047"/>
    </source>
</evidence>
<comment type="function">
    <text evidence="2">Catalyzes the formation of the alpha-1,6-glucosidic linkages in glycogen by scission of a 1,4-alpha-linked oligosaccharide from growing alpha-1,4-glucan chains and the subsequent attachment of the oligosaccharide to the alpha-1,6 position.</text>
</comment>
<comment type="similarity">
    <text evidence="3">Belongs to the glycosyl hydrolase 13 family. GlgB subfamily.</text>
</comment>
<gene>
    <name evidence="10" type="ORF">HMPREF1535_03140</name>
</gene>
<dbReference type="Pfam" id="PF02806">
    <property type="entry name" value="Alpha-amylase_C"/>
    <property type="match status" value="1"/>
</dbReference>
<evidence type="ECO:0000256" key="3">
    <source>
        <dbReference type="ARBA" id="ARBA00009000"/>
    </source>
</evidence>
<dbReference type="RefSeq" id="WP_007652994.1">
    <property type="nucleotide sequence ID" value="NZ_KQ033913.1"/>
</dbReference>
<organism evidence="10 11">
    <name type="scientific">Parabacteroides goldsteinii DSM 19448 = WAL 12034</name>
    <dbReference type="NCBI Taxonomy" id="927665"/>
    <lineage>
        <taxon>Bacteria</taxon>
        <taxon>Pseudomonadati</taxon>
        <taxon>Bacteroidota</taxon>
        <taxon>Bacteroidia</taxon>
        <taxon>Bacteroidales</taxon>
        <taxon>Tannerellaceae</taxon>
        <taxon>Parabacteroides</taxon>
    </lineage>
</organism>
<proteinExistence type="inferred from homology"/>
<dbReference type="InterPro" id="IPR017853">
    <property type="entry name" value="GH"/>
</dbReference>
<dbReference type="PANTHER" id="PTHR43651:SF3">
    <property type="entry name" value="1,4-ALPHA-GLUCAN-BRANCHING ENZYME"/>
    <property type="match status" value="1"/>
</dbReference>
<dbReference type="EC" id="2.4.1.18" evidence="4"/>
<dbReference type="InterPro" id="IPR014756">
    <property type="entry name" value="Ig_E-set"/>
</dbReference>
<evidence type="ECO:0000256" key="4">
    <source>
        <dbReference type="ARBA" id="ARBA00012541"/>
    </source>
</evidence>
<accession>A0A0F5J786</accession>
<dbReference type="GO" id="GO:0004553">
    <property type="term" value="F:hydrolase activity, hydrolyzing O-glycosyl compounds"/>
    <property type="evidence" value="ECO:0007669"/>
    <property type="project" value="InterPro"/>
</dbReference>
<dbReference type="InterPro" id="IPR037439">
    <property type="entry name" value="Branching_enzy"/>
</dbReference>
<dbReference type="GO" id="GO:0005737">
    <property type="term" value="C:cytoplasm"/>
    <property type="evidence" value="ECO:0007669"/>
    <property type="project" value="TreeGrafter"/>
</dbReference>
<dbReference type="FunFam" id="3.20.20.80:FF:000001">
    <property type="entry name" value="1,4-alpha-glucan branching enzyme"/>
    <property type="match status" value="1"/>
</dbReference>
<comment type="caution">
    <text evidence="10">The sequence shown here is derived from an EMBL/GenBank/DDBJ whole genome shotgun (WGS) entry which is preliminary data.</text>
</comment>
<dbReference type="GO" id="GO:0043169">
    <property type="term" value="F:cation binding"/>
    <property type="evidence" value="ECO:0007669"/>
    <property type="project" value="InterPro"/>
</dbReference>
<evidence type="ECO:0000256" key="1">
    <source>
        <dbReference type="ARBA" id="ARBA00000826"/>
    </source>
</evidence>